<comment type="caution">
    <text evidence="2">The sequence shown here is derived from an EMBL/GenBank/DDBJ whole genome shotgun (WGS) entry which is preliminary data.</text>
</comment>
<protein>
    <recommendedName>
        <fullName evidence="1">Glycosyl transferase family 1 domain-containing protein</fullName>
    </recommendedName>
</protein>
<sequence length="400" mass="45206">MKKIKIIEAGNELGLGGTEYTIQLISKFLNKENFEVTVVGVREGGARVKLIQDLGINVMILNGDMVKLAQLLRETDVFHWHGDGTLTPEIFSVVKANKPKLVLMTNVFGLYDHSPFYDLVDYDLFISKMILIRRMFRDSHLEDNFASKRKALPYPVDVKHINSLLPSDSQLKLFKQEHNLQGAFVVGRIGRADIAKFDIIALDGFAAFAKRVSNAKFLLVGATQEILAYAAALNILDKLIVFDTTSDFKQLLMYYKAMDVFLAASRIGESFGMVIAEAMTVGLPVVTISTLDRDNAQIELVDNGQTGFVVQRDKDRIADVLVFLYEDEKIREILSASAKRKVTKEYRADKIVKSLENLIYNHLNIGAAKYKESLLKDYSLEIVNDYFNRCSDLWEPENRS</sequence>
<gene>
    <name evidence="2" type="ORF">TH53_00695</name>
</gene>
<evidence type="ECO:0000313" key="3">
    <source>
        <dbReference type="Proteomes" id="UP000032049"/>
    </source>
</evidence>
<proteinExistence type="predicted"/>
<dbReference type="OrthoDB" id="596635at2"/>
<dbReference type="PANTHER" id="PTHR12526:SF630">
    <property type="entry name" value="GLYCOSYLTRANSFERASE"/>
    <property type="match status" value="1"/>
</dbReference>
<dbReference type="Pfam" id="PF00534">
    <property type="entry name" value="Glycos_transf_1"/>
    <property type="match status" value="1"/>
</dbReference>
<dbReference type="SUPFAM" id="SSF53756">
    <property type="entry name" value="UDP-Glycosyltransferase/glycogen phosphorylase"/>
    <property type="match status" value="1"/>
</dbReference>
<dbReference type="CDD" id="cd03801">
    <property type="entry name" value="GT4_PimA-like"/>
    <property type="match status" value="1"/>
</dbReference>
<evidence type="ECO:0000313" key="2">
    <source>
        <dbReference type="EMBL" id="KIO78957.1"/>
    </source>
</evidence>
<dbReference type="PANTHER" id="PTHR12526">
    <property type="entry name" value="GLYCOSYLTRANSFERASE"/>
    <property type="match status" value="1"/>
</dbReference>
<organism evidence="2 3">
    <name type="scientific">Pedobacter lusitanus</name>
    <dbReference type="NCBI Taxonomy" id="1503925"/>
    <lineage>
        <taxon>Bacteria</taxon>
        <taxon>Pseudomonadati</taxon>
        <taxon>Bacteroidota</taxon>
        <taxon>Sphingobacteriia</taxon>
        <taxon>Sphingobacteriales</taxon>
        <taxon>Sphingobacteriaceae</taxon>
        <taxon>Pedobacter</taxon>
    </lineage>
</organism>
<dbReference type="RefSeq" id="WP_041877393.1">
    <property type="nucleotide sequence ID" value="NZ_CP157278.1"/>
</dbReference>
<accession>A0A0D0GNY1</accession>
<feature type="domain" description="Glycosyl transferase family 1" evidence="1">
    <location>
        <begin position="181"/>
        <end position="340"/>
    </location>
</feature>
<evidence type="ECO:0000259" key="1">
    <source>
        <dbReference type="Pfam" id="PF00534"/>
    </source>
</evidence>
<dbReference type="Gene3D" id="3.40.50.2000">
    <property type="entry name" value="Glycogen Phosphorylase B"/>
    <property type="match status" value="2"/>
</dbReference>
<dbReference type="AlphaFoldDB" id="A0A0D0GNY1"/>
<keyword evidence="3" id="KW-1185">Reference proteome</keyword>
<name>A0A0D0GNY1_9SPHI</name>
<reference evidence="2 3" key="1">
    <citation type="submission" date="2015-01" db="EMBL/GenBank/DDBJ databases">
        <title>Draft genome sequence of Pedobacter sp. NL19 isolated from sludge of an effluent treatment pond in an abandoned uranium mine.</title>
        <authorList>
            <person name="Santos T."/>
            <person name="Caetano T."/>
            <person name="Covas C."/>
            <person name="Cruz A."/>
            <person name="Mendo S."/>
        </authorList>
    </citation>
    <scope>NUCLEOTIDE SEQUENCE [LARGE SCALE GENOMIC DNA]</scope>
    <source>
        <strain evidence="2 3">NL19</strain>
    </source>
</reference>
<dbReference type="InterPro" id="IPR001296">
    <property type="entry name" value="Glyco_trans_1"/>
</dbReference>
<dbReference type="EMBL" id="JXRA01000004">
    <property type="protein sequence ID" value="KIO78957.1"/>
    <property type="molecule type" value="Genomic_DNA"/>
</dbReference>
<dbReference type="STRING" id="1503925.TH53_00695"/>
<dbReference type="Proteomes" id="UP000032049">
    <property type="component" value="Unassembled WGS sequence"/>
</dbReference>